<gene>
    <name evidence="1" type="ORF">MRN70_06265</name>
</gene>
<accession>A0AAU6SR04</accession>
<evidence type="ECO:0000313" key="1">
    <source>
        <dbReference type="EMBL" id="XAG22401.1"/>
    </source>
</evidence>
<reference evidence="1" key="1">
    <citation type="submission" date="2022-03" db="EMBL/GenBank/DDBJ databases">
        <title>Sea Food Isolates.</title>
        <authorList>
            <person name="Li c."/>
        </authorList>
    </citation>
    <scope>NUCLEOTIDE SEQUENCE</scope>
    <source>
        <strain evidence="1">19PA01SH03</strain>
    </source>
</reference>
<protein>
    <submittedName>
        <fullName evidence="1">Uncharacterized protein</fullName>
    </submittedName>
</protein>
<proteinExistence type="predicted"/>
<organism evidence="1">
    <name type="scientific">bacterium 19PA01SH03</name>
    <dbReference type="NCBI Taxonomy" id="2920705"/>
    <lineage>
        <taxon>Bacteria</taxon>
    </lineage>
</organism>
<dbReference type="AlphaFoldDB" id="A0AAU6SR04"/>
<sequence>MSSSFDHARSLLRASIADCFGHSILVTTKEGNQREINGYIRRAKRGELTVYRLFTADSLPEQCSTIYDQERFMLVYEQPVKSTGTDSQIALEYAMVKMGSGARKDGWSEYN</sequence>
<dbReference type="EMBL" id="CP095338">
    <property type="protein sequence ID" value="XAG22401.1"/>
    <property type="molecule type" value="Genomic_DNA"/>
</dbReference>
<name>A0AAU6SR04_UNCXX</name>